<sequence length="145" mass="16222">MFKAGLIFCIIVVAGLIATSSADDNSNKLNLIRRSEVDAHSDNEYMPLTERFAILPPKKRKYLPGSLSLLSKREKELIGTSSADDNSNKLNLIRRSEADAHSDDEYMSLTERSAILPPKKRKYLPGSLSLLSKREKGRLLSTESR</sequence>
<feature type="signal peptide" evidence="1">
    <location>
        <begin position="1"/>
        <end position="22"/>
    </location>
</feature>
<dbReference type="Proteomes" id="UP000515154">
    <property type="component" value="Linkage group LG2"/>
</dbReference>
<dbReference type="RefSeq" id="XP_036356697.1">
    <property type="nucleotide sequence ID" value="XM_036500804.1"/>
</dbReference>
<protein>
    <submittedName>
        <fullName evidence="3">Tachykinin-2-like</fullName>
    </submittedName>
</protein>
<proteinExistence type="predicted"/>
<evidence type="ECO:0000313" key="2">
    <source>
        <dbReference type="Proteomes" id="UP000515154"/>
    </source>
</evidence>
<accession>A0A7E6EPH8</accession>
<keyword evidence="1" id="KW-0732">Signal</keyword>
<organism evidence="2 3">
    <name type="scientific">Octopus sinensis</name>
    <name type="common">East Asian common octopus</name>
    <dbReference type="NCBI Taxonomy" id="2607531"/>
    <lineage>
        <taxon>Eukaryota</taxon>
        <taxon>Metazoa</taxon>
        <taxon>Spiralia</taxon>
        <taxon>Lophotrochozoa</taxon>
        <taxon>Mollusca</taxon>
        <taxon>Cephalopoda</taxon>
        <taxon>Coleoidea</taxon>
        <taxon>Octopodiformes</taxon>
        <taxon>Octopoda</taxon>
        <taxon>Incirrata</taxon>
        <taxon>Octopodidae</taxon>
        <taxon>Octopus</taxon>
    </lineage>
</organism>
<name>A0A7E6EPH8_9MOLL</name>
<feature type="chain" id="PRO_5028825792" evidence="1">
    <location>
        <begin position="23"/>
        <end position="145"/>
    </location>
</feature>
<dbReference type="KEGG" id="osn:118762327"/>
<evidence type="ECO:0000313" key="3">
    <source>
        <dbReference type="RefSeq" id="XP_036356697.1"/>
    </source>
</evidence>
<reference evidence="3" key="1">
    <citation type="submission" date="2025-08" db="UniProtKB">
        <authorList>
            <consortium name="RefSeq"/>
        </authorList>
    </citation>
    <scope>IDENTIFICATION</scope>
</reference>
<dbReference type="AlphaFoldDB" id="A0A7E6EPH8"/>
<evidence type="ECO:0000256" key="1">
    <source>
        <dbReference type="SAM" id="SignalP"/>
    </source>
</evidence>
<gene>
    <name evidence="3" type="primary">LOC118762327</name>
</gene>
<keyword evidence="2" id="KW-1185">Reference proteome</keyword>